<feature type="transmembrane region" description="Helical" evidence="3">
    <location>
        <begin position="470"/>
        <end position="496"/>
    </location>
</feature>
<feature type="domain" description="Major facilitator superfamily (MFS) profile" evidence="4">
    <location>
        <begin position="16"/>
        <end position="497"/>
    </location>
</feature>
<accession>H6BZ72</accession>
<feature type="transmembrane region" description="Helical" evidence="3">
    <location>
        <begin position="233"/>
        <end position="250"/>
    </location>
</feature>
<dbReference type="InParanoid" id="H6BZ72"/>
<dbReference type="InterPro" id="IPR036259">
    <property type="entry name" value="MFS_trans_sf"/>
</dbReference>
<keyword evidence="3" id="KW-0472">Membrane</keyword>
<dbReference type="EMBL" id="JH226133">
    <property type="protein sequence ID" value="EHY56935.1"/>
    <property type="molecule type" value="Genomic_DNA"/>
</dbReference>
<dbReference type="SUPFAM" id="SSF103473">
    <property type="entry name" value="MFS general substrate transporter"/>
    <property type="match status" value="1"/>
</dbReference>
<dbReference type="OMA" id="CRVIFFA"/>
<feature type="transmembrane region" description="Helical" evidence="3">
    <location>
        <begin position="317"/>
        <end position="335"/>
    </location>
</feature>
<dbReference type="OrthoDB" id="10027823at2759"/>
<dbReference type="Gene3D" id="1.20.1250.20">
    <property type="entry name" value="MFS general substrate transporter like domains"/>
    <property type="match status" value="1"/>
</dbReference>
<evidence type="ECO:0000313" key="6">
    <source>
        <dbReference type="Proteomes" id="UP000007304"/>
    </source>
</evidence>
<dbReference type="HOGENOM" id="CLU_025894_2_0_1"/>
<dbReference type="GO" id="GO:0000329">
    <property type="term" value="C:fungal-type vacuole membrane"/>
    <property type="evidence" value="ECO:0007669"/>
    <property type="project" value="TreeGrafter"/>
</dbReference>
<dbReference type="GO" id="GO:0022857">
    <property type="term" value="F:transmembrane transporter activity"/>
    <property type="evidence" value="ECO:0007669"/>
    <property type="project" value="InterPro"/>
</dbReference>
<dbReference type="PANTHER" id="PTHR23520">
    <property type="entry name" value="TRANSPORTER, PUTATIVE (AFU_ORTHOLOGUE AFUA_3G04000)-RELATED"/>
    <property type="match status" value="1"/>
</dbReference>
<keyword evidence="3" id="KW-1133">Transmembrane helix</keyword>
<dbReference type="VEuPathDB" id="FungiDB:HMPREF1120_04999"/>
<dbReference type="InterPro" id="IPR011701">
    <property type="entry name" value="MFS"/>
</dbReference>
<reference evidence="5" key="1">
    <citation type="submission" date="2011-07" db="EMBL/GenBank/DDBJ databases">
        <title>The Genome Sequence of Exophiala (Wangiella) dermatitidis NIH/UT8656.</title>
        <authorList>
            <consortium name="The Broad Institute Genome Sequencing Platform"/>
            <person name="Cuomo C."/>
            <person name="Wang Z."/>
            <person name="Hunicke-Smith S."/>
            <person name="Szanislo P.J."/>
            <person name="Earl A."/>
            <person name="Young S.K."/>
            <person name="Zeng Q."/>
            <person name="Gargeya S."/>
            <person name="Fitzgerald M."/>
            <person name="Haas B."/>
            <person name="Abouelleil A."/>
            <person name="Alvarado L."/>
            <person name="Arachchi H.M."/>
            <person name="Berlin A."/>
            <person name="Brown A."/>
            <person name="Chapman S.B."/>
            <person name="Chen Z."/>
            <person name="Dunbar C."/>
            <person name="Freedman E."/>
            <person name="Gearin G."/>
            <person name="Gellesch M."/>
            <person name="Goldberg J."/>
            <person name="Griggs A."/>
            <person name="Gujja S."/>
            <person name="Heiman D."/>
            <person name="Howarth C."/>
            <person name="Larson L."/>
            <person name="Lui A."/>
            <person name="MacDonald P.J.P."/>
            <person name="Montmayeur A."/>
            <person name="Murphy C."/>
            <person name="Neiman D."/>
            <person name="Pearson M."/>
            <person name="Priest M."/>
            <person name="Roberts A."/>
            <person name="Saif S."/>
            <person name="Shea T."/>
            <person name="Shenoy N."/>
            <person name="Sisk P."/>
            <person name="Stolte C."/>
            <person name="Sykes S."/>
            <person name="Wortman J."/>
            <person name="Nusbaum C."/>
            <person name="Birren B."/>
        </authorList>
    </citation>
    <scope>NUCLEOTIDE SEQUENCE</scope>
    <source>
        <strain evidence="5">NIH/UT8656</strain>
    </source>
</reference>
<feature type="transmembrane region" description="Helical" evidence="3">
    <location>
        <begin position="355"/>
        <end position="373"/>
    </location>
</feature>
<dbReference type="Pfam" id="PF07690">
    <property type="entry name" value="MFS_1"/>
    <property type="match status" value="2"/>
</dbReference>
<keyword evidence="6" id="KW-1185">Reference proteome</keyword>
<evidence type="ECO:0000313" key="5">
    <source>
        <dbReference type="EMBL" id="EHY56935.1"/>
    </source>
</evidence>
<dbReference type="STRING" id="858893.H6BZ72"/>
<feature type="transmembrane region" description="Helical" evidence="3">
    <location>
        <begin position="52"/>
        <end position="69"/>
    </location>
</feature>
<dbReference type="FunCoup" id="H6BZ72">
    <property type="interactions" value="135"/>
</dbReference>
<feature type="region of interest" description="Disordered" evidence="2">
    <location>
        <begin position="505"/>
        <end position="525"/>
    </location>
</feature>
<organism evidence="5 6">
    <name type="scientific">Exophiala dermatitidis (strain ATCC 34100 / CBS 525.76 / NIH/UT8656)</name>
    <name type="common">Black yeast</name>
    <name type="synonym">Wangiella dermatitidis</name>
    <dbReference type="NCBI Taxonomy" id="858893"/>
    <lineage>
        <taxon>Eukaryota</taxon>
        <taxon>Fungi</taxon>
        <taxon>Dikarya</taxon>
        <taxon>Ascomycota</taxon>
        <taxon>Pezizomycotina</taxon>
        <taxon>Eurotiomycetes</taxon>
        <taxon>Chaetothyriomycetidae</taxon>
        <taxon>Chaetothyriales</taxon>
        <taxon>Herpotrichiellaceae</taxon>
        <taxon>Exophiala</taxon>
    </lineage>
</organism>
<dbReference type="RefSeq" id="XP_009157396.1">
    <property type="nucleotide sequence ID" value="XM_009159148.1"/>
</dbReference>
<feature type="compositionally biased region" description="Basic and acidic residues" evidence="2">
    <location>
        <begin position="280"/>
        <end position="291"/>
    </location>
</feature>
<feature type="transmembrane region" description="Helical" evidence="3">
    <location>
        <begin position="132"/>
        <end position="152"/>
    </location>
</feature>
<comment type="subcellular location">
    <subcellularLocation>
        <location evidence="1">Membrane</location>
        <topology evidence="1">Multi-pass membrane protein</topology>
    </subcellularLocation>
</comment>
<proteinExistence type="predicted"/>
<feature type="transmembrane region" description="Helical" evidence="3">
    <location>
        <begin position="192"/>
        <end position="213"/>
    </location>
</feature>
<feature type="transmembrane region" description="Helical" evidence="3">
    <location>
        <begin position="394"/>
        <end position="415"/>
    </location>
</feature>
<dbReference type="GeneID" id="20309638"/>
<keyword evidence="3" id="KW-0812">Transmembrane</keyword>
<feature type="region of interest" description="Disordered" evidence="2">
    <location>
        <begin position="260"/>
        <end position="293"/>
    </location>
</feature>
<name>H6BZ72_EXODN</name>
<dbReference type="Proteomes" id="UP000007304">
    <property type="component" value="Unassembled WGS sequence"/>
</dbReference>
<gene>
    <name evidence="5" type="ORF">HMPREF1120_04999</name>
</gene>
<dbReference type="PROSITE" id="PS50850">
    <property type="entry name" value="MFS"/>
    <property type="match status" value="1"/>
</dbReference>
<feature type="transmembrane region" description="Helical" evidence="3">
    <location>
        <begin position="81"/>
        <end position="101"/>
    </location>
</feature>
<dbReference type="InterPro" id="IPR020846">
    <property type="entry name" value="MFS_dom"/>
</dbReference>
<dbReference type="AlphaFoldDB" id="H6BZ72"/>
<dbReference type="eggNOG" id="ENOG502QTZH">
    <property type="taxonomic scope" value="Eukaryota"/>
</dbReference>
<evidence type="ECO:0000256" key="3">
    <source>
        <dbReference type="SAM" id="Phobius"/>
    </source>
</evidence>
<evidence type="ECO:0000256" key="1">
    <source>
        <dbReference type="ARBA" id="ARBA00004141"/>
    </source>
</evidence>
<evidence type="ECO:0000259" key="4">
    <source>
        <dbReference type="PROSITE" id="PS50850"/>
    </source>
</evidence>
<feature type="transmembrane region" description="Helical" evidence="3">
    <location>
        <begin position="108"/>
        <end position="126"/>
    </location>
</feature>
<sequence>MAGQTSEGTDGKALGVTLTMLAGVFHRLYTEIGLQAWLAAPRDTKILCLQRYFRFFAYGGSTLILVLYLSSLDISKQKIGLFMTLTLLGDVLISLVLTVVADRVGRRPMLAVGAFLMAVSGIVFALSDNFWVLLLASVVGVISPRYSTIAALTSPRSCPLIASSGNEIGPFKAIEESIISHLTPSVERSAILAWYFIAGSTGAACGNIVFGWVVELLQVKHSWSPLESYRLVFWAYALFGLLKCSLVFMLSNRCELEEKVVSPPRGPSQTSVDEASPLLRDGEESTAKHDGSNSAATRFKFSARNLLPNISRETRGILLKLCLLFAMDSVASGLAPVSWMNYFFNLKFNLPEGQLGSLFFVASILSSLSNLAAPALARRIGLIKTMVFTHVPASLALAAIPLPSNSALAMTLLLFRASTNSMDQAPRQAFLAAAVLPSERTAVMGVVNVVKTLSQSVGPVITGILVNRHLFGLAFVLAGSLKILYDIFMLVMFLGYRTVEERAADSTSTQNESDPGVEANGAQVA</sequence>
<dbReference type="PANTHER" id="PTHR23520:SF5">
    <property type="entry name" value="TRANSPORTER, PUTATIVE (AFU_ORTHOLOGUE AFUA_3G04000)-RELATED"/>
    <property type="match status" value="1"/>
</dbReference>
<protein>
    <recommendedName>
        <fullName evidence="4">Major facilitator superfamily (MFS) profile domain-containing protein</fullName>
    </recommendedName>
</protein>
<evidence type="ECO:0000256" key="2">
    <source>
        <dbReference type="SAM" id="MobiDB-lite"/>
    </source>
</evidence>